<reference evidence="3" key="1">
    <citation type="submission" date="2020-05" db="EMBL/GenBank/DDBJ databases">
        <authorList>
            <person name="Chiriac C."/>
            <person name="Salcher M."/>
            <person name="Ghai R."/>
            <person name="Kavagutti S V."/>
        </authorList>
    </citation>
    <scope>NUCLEOTIDE SEQUENCE</scope>
</reference>
<evidence type="ECO:0000313" key="3">
    <source>
        <dbReference type="EMBL" id="CAB4192589.1"/>
    </source>
</evidence>
<accession>A0A6J5R6Q0</accession>
<proteinExistence type="predicted"/>
<dbReference type="EMBL" id="LR796292">
    <property type="protein sequence ID" value="CAB4134740.1"/>
    <property type="molecule type" value="Genomic_DNA"/>
</dbReference>
<gene>
    <name evidence="3" type="ORF">UFOVP1231_46</name>
    <name evidence="1" type="ORF">UFOVP283_8</name>
    <name evidence="2" type="ORF">UFOVP957_40</name>
</gene>
<protein>
    <recommendedName>
        <fullName evidence="4">DUF115 domain-containing protein</fullName>
    </recommendedName>
</protein>
<dbReference type="EMBL" id="LR797182">
    <property type="protein sequence ID" value="CAB4192589.1"/>
    <property type="molecule type" value="Genomic_DNA"/>
</dbReference>
<name>A0A6J5R6Q0_9CAUD</name>
<sequence>MGLMAEQYTDFKRRHAGETIYVVGSGATLDYVPRGFFDGKIVVCINRAGEALGLDEFYTVTHYHLDAHILADVRPDLPVIVPMVEQGIGYPAKTRPDQANVFFVETNPQMYSQFDTAEHWPTHDDHLVCGPTSLHMGMHFAAYLGARFIVLAGADCGTLDDRDAVDGYAPGDPKPFTVWEQQLPKVARKLRSMGVGVMSLNPFVNLALEGHRFRGSTVSINC</sequence>
<evidence type="ECO:0000313" key="1">
    <source>
        <dbReference type="EMBL" id="CAB4134740.1"/>
    </source>
</evidence>
<evidence type="ECO:0000313" key="2">
    <source>
        <dbReference type="EMBL" id="CAB4174386.1"/>
    </source>
</evidence>
<dbReference type="EMBL" id="LR796918">
    <property type="protein sequence ID" value="CAB4174386.1"/>
    <property type="molecule type" value="Genomic_DNA"/>
</dbReference>
<organism evidence="3">
    <name type="scientific">uncultured Caudovirales phage</name>
    <dbReference type="NCBI Taxonomy" id="2100421"/>
    <lineage>
        <taxon>Viruses</taxon>
        <taxon>Duplodnaviria</taxon>
        <taxon>Heunggongvirae</taxon>
        <taxon>Uroviricota</taxon>
        <taxon>Caudoviricetes</taxon>
        <taxon>Peduoviridae</taxon>
        <taxon>Maltschvirus</taxon>
        <taxon>Maltschvirus maltsch</taxon>
    </lineage>
</organism>
<evidence type="ECO:0008006" key="4">
    <source>
        <dbReference type="Google" id="ProtNLM"/>
    </source>
</evidence>